<comment type="subcellular location">
    <subcellularLocation>
        <location evidence="1">Membrane</location>
        <topology evidence="1">Multi-pass membrane protein</topology>
    </subcellularLocation>
</comment>
<keyword evidence="2 6" id="KW-0812">Transmembrane</keyword>
<feature type="region of interest" description="Disordered" evidence="5">
    <location>
        <begin position="1"/>
        <end position="22"/>
    </location>
</feature>
<gene>
    <name evidence="8" type="ORF">SEVIR_5G292000v2</name>
</gene>
<proteinExistence type="predicted"/>
<evidence type="ECO:0000256" key="4">
    <source>
        <dbReference type="ARBA" id="ARBA00023136"/>
    </source>
</evidence>
<evidence type="ECO:0000256" key="6">
    <source>
        <dbReference type="SAM" id="Phobius"/>
    </source>
</evidence>
<dbReference type="InterPro" id="IPR049452">
    <property type="entry name" value="Anoctamin_TM"/>
</dbReference>
<feature type="transmembrane region" description="Helical" evidence="6">
    <location>
        <begin position="482"/>
        <end position="502"/>
    </location>
</feature>
<dbReference type="Pfam" id="PF04547">
    <property type="entry name" value="Anoctamin"/>
    <property type="match status" value="1"/>
</dbReference>
<protein>
    <recommendedName>
        <fullName evidence="7">Anoctamin transmembrane domain-containing protein</fullName>
    </recommendedName>
</protein>
<accession>A0A4U6UPI1</accession>
<evidence type="ECO:0000313" key="8">
    <source>
        <dbReference type="EMBL" id="TKW16303.1"/>
    </source>
</evidence>
<organism evidence="8 9">
    <name type="scientific">Setaria viridis</name>
    <name type="common">Green bristlegrass</name>
    <name type="synonym">Setaria italica subsp. viridis</name>
    <dbReference type="NCBI Taxonomy" id="4556"/>
    <lineage>
        <taxon>Eukaryota</taxon>
        <taxon>Viridiplantae</taxon>
        <taxon>Streptophyta</taxon>
        <taxon>Embryophyta</taxon>
        <taxon>Tracheophyta</taxon>
        <taxon>Spermatophyta</taxon>
        <taxon>Magnoliopsida</taxon>
        <taxon>Liliopsida</taxon>
        <taxon>Poales</taxon>
        <taxon>Poaceae</taxon>
        <taxon>PACMAD clade</taxon>
        <taxon>Panicoideae</taxon>
        <taxon>Panicodae</taxon>
        <taxon>Paniceae</taxon>
        <taxon>Cenchrinae</taxon>
        <taxon>Setaria</taxon>
    </lineage>
</organism>
<evidence type="ECO:0000259" key="7">
    <source>
        <dbReference type="Pfam" id="PF04547"/>
    </source>
</evidence>
<dbReference type="GO" id="GO:0016020">
    <property type="term" value="C:membrane"/>
    <property type="evidence" value="ECO:0007669"/>
    <property type="project" value="UniProtKB-SubCell"/>
</dbReference>
<dbReference type="PANTHER" id="PTHR12308:SF73">
    <property type="entry name" value="ANOCTAMIN"/>
    <property type="match status" value="1"/>
</dbReference>
<keyword evidence="4 6" id="KW-0472">Membrane</keyword>
<reference evidence="8" key="1">
    <citation type="submission" date="2019-03" db="EMBL/GenBank/DDBJ databases">
        <title>WGS assembly of Setaria viridis.</title>
        <authorList>
            <person name="Huang P."/>
            <person name="Jenkins J."/>
            <person name="Grimwood J."/>
            <person name="Barry K."/>
            <person name="Healey A."/>
            <person name="Mamidi S."/>
            <person name="Sreedasyam A."/>
            <person name="Shu S."/>
            <person name="Feldman M."/>
            <person name="Wu J."/>
            <person name="Yu Y."/>
            <person name="Chen C."/>
            <person name="Johnson J."/>
            <person name="Rokhsar D."/>
            <person name="Baxter I."/>
            <person name="Schmutz J."/>
            <person name="Brutnell T."/>
            <person name="Kellogg E."/>
        </authorList>
    </citation>
    <scope>NUCLEOTIDE SEQUENCE [LARGE SCALE GENOMIC DNA]</scope>
</reference>
<feature type="compositionally biased region" description="Pro residues" evidence="5">
    <location>
        <begin position="7"/>
        <end position="19"/>
    </location>
</feature>
<dbReference type="EMBL" id="CM016556">
    <property type="protein sequence ID" value="TKW16303.1"/>
    <property type="molecule type" value="Genomic_DNA"/>
</dbReference>
<feature type="transmembrane region" description="Helical" evidence="6">
    <location>
        <begin position="439"/>
        <end position="456"/>
    </location>
</feature>
<evidence type="ECO:0000256" key="5">
    <source>
        <dbReference type="SAM" id="MobiDB-lite"/>
    </source>
</evidence>
<feature type="transmembrane region" description="Helical" evidence="6">
    <location>
        <begin position="684"/>
        <end position="705"/>
    </location>
</feature>
<evidence type="ECO:0000313" key="9">
    <source>
        <dbReference type="Proteomes" id="UP000298652"/>
    </source>
</evidence>
<dbReference type="AlphaFoldDB" id="A0A4U6UPI1"/>
<name>A0A4U6UPI1_SETVI</name>
<feature type="transmembrane region" description="Helical" evidence="6">
    <location>
        <begin position="411"/>
        <end position="432"/>
    </location>
</feature>
<feature type="region of interest" description="Disordered" evidence="5">
    <location>
        <begin position="62"/>
        <end position="90"/>
    </location>
</feature>
<dbReference type="Gramene" id="TKW16303">
    <property type="protein sequence ID" value="TKW16303"/>
    <property type="gene ID" value="SEVIR_5G292000v2"/>
</dbReference>
<feature type="transmembrane region" description="Helical" evidence="6">
    <location>
        <begin position="323"/>
        <end position="344"/>
    </location>
</feature>
<dbReference type="OMA" id="YENHRTA"/>
<dbReference type="Proteomes" id="UP000298652">
    <property type="component" value="Chromosome 5"/>
</dbReference>
<dbReference type="GO" id="GO:0005254">
    <property type="term" value="F:chloride channel activity"/>
    <property type="evidence" value="ECO:0007669"/>
    <property type="project" value="TreeGrafter"/>
</dbReference>
<evidence type="ECO:0000256" key="1">
    <source>
        <dbReference type="ARBA" id="ARBA00004141"/>
    </source>
</evidence>
<evidence type="ECO:0000256" key="3">
    <source>
        <dbReference type="ARBA" id="ARBA00022989"/>
    </source>
</evidence>
<feature type="domain" description="Anoctamin transmembrane" evidence="7">
    <location>
        <begin position="281"/>
        <end position="718"/>
    </location>
</feature>
<keyword evidence="3 6" id="KW-1133">Transmembrane helix</keyword>
<dbReference type="PANTHER" id="PTHR12308">
    <property type="entry name" value="ANOCTAMIN"/>
    <property type="match status" value="1"/>
</dbReference>
<keyword evidence="9" id="KW-1185">Reference proteome</keyword>
<feature type="transmembrane region" description="Helical" evidence="6">
    <location>
        <begin position="289"/>
        <end position="311"/>
    </location>
</feature>
<feature type="transmembrane region" description="Helical" evidence="6">
    <location>
        <begin position="602"/>
        <end position="622"/>
    </location>
</feature>
<evidence type="ECO:0000256" key="2">
    <source>
        <dbReference type="ARBA" id="ARBA00022692"/>
    </source>
</evidence>
<feature type="transmembrane region" description="Helical" evidence="6">
    <location>
        <begin position="642"/>
        <end position="672"/>
    </location>
</feature>
<sequence>MDADTGPPNPLPPATPPRPRLALSLSLPPLRLRLRHSQRPALLLFTLPLLLLAFSPFRPCGSASSHPPPSRASPAPESDPGVGLGMGAGGGEGAVEEATGFEVGIVVPKLSRAAAAAGAAEDCVVRLVRELESAGLLVERVRGVPAEFIKLAAPMGTLGRAAAEMQMKKLTYIGMELQFEWDQVAAFVRQPDGSLFSWRERYFCFRYLIYGIVNKTNSEITLKFDDKEFHWKENESLLTRLESEGVVKLVFPLHDEIKRKQLLRNWALNWLDFTWQPIDEIYSYFGTKIATYFAFLGMYTRWLFFPAVFGLATQLIDFGSLQWLVLPAFFIFVISWAVFFLQFWKRKNSALLARWGINCSLSEYKNLDNELGSLGDSLTIEEKKFDDASAEKRKLQRNEWFGVLLRIRNNAIIVLAIICLQLPFELAYAHLYEITETEVMRYLLTAVYLVAIQYYTRIGGKVSVNLIKYENNQGEESSSASLVYKVFGLYFMQSYIGLFYHASLYRDILALRQVLIQRLIVSQVLENLIENSIPYLKYSYKKYIAVHKKKHEKESPSGKSVRLSTRVEKEYLKPSYTASIGAELEDGLFDDFLELTLQFGMIMMFACAFPLIFCFAALNNVTEIRADALKLLVMLKRPVPRAAATIGAWLNIFQFLVVMAICTNCLLLVCLYDEEGNWRMEPGLAAILIMEHVLLLIKFGFSHFVPEEPAWVKANRVRYVAQAQNVCSKQLLRSISKFDAKLD</sequence>
<dbReference type="InterPro" id="IPR007632">
    <property type="entry name" value="Anoctamin"/>
</dbReference>
<feature type="compositionally biased region" description="Low complexity" evidence="5">
    <location>
        <begin position="72"/>
        <end position="81"/>
    </location>
</feature>